<dbReference type="EMBL" id="LWSG01000009">
    <property type="protein sequence ID" value="OAS87429.1"/>
    <property type="molecule type" value="Genomic_DNA"/>
</dbReference>
<dbReference type="STRING" id="152268.A6K24_19860"/>
<protein>
    <recommendedName>
        <fullName evidence="1">Helicase Helix-turn-helix domain-containing protein</fullName>
    </recommendedName>
</protein>
<dbReference type="Proteomes" id="UP000078534">
    <property type="component" value="Unassembled WGS sequence"/>
</dbReference>
<feature type="domain" description="Helicase Helix-turn-helix" evidence="1">
    <location>
        <begin position="257"/>
        <end position="343"/>
    </location>
</feature>
<evidence type="ECO:0000313" key="2">
    <source>
        <dbReference type="EMBL" id="OAS87429.1"/>
    </source>
</evidence>
<reference evidence="3" key="1">
    <citation type="submission" date="2016-04" db="EMBL/GenBank/DDBJ databases">
        <authorList>
            <person name="Lyu Z."/>
            <person name="Lyu W."/>
        </authorList>
    </citation>
    <scope>NUCLEOTIDE SEQUENCE [LARGE SCALE GENOMIC DNA]</scope>
    <source>
        <strain evidence="3">C44</strain>
    </source>
</reference>
<dbReference type="RefSeq" id="WP_066330018.1">
    <property type="nucleotide sequence ID" value="NZ_LWSG01000009.1"/>
</dbReference>
<dbReference type="PIRSF" id="PIRSF021350">
    <property type="entry name" value="UCP021350"/>
    <property type="match status" value="1"/>
</dbReference>
<dbReference type="InterPro" id="IPR008308">
    <property type="entry name" value="YpbB-like"/>
</dbReference>
<dbReference type="OrthoDB" id="2354672at2"/>
<dbReference type="Pfam" id="PF14493">
    <property type="entry name" value="HTH_40"/>
    <property type="match status" value="1"/>
</dbReference>
<evidence type="ECO:0000313" key="3">
    <source>
        <dbReference type="Proteomes" id="UP000078534"/>
    </source>
</evidence>
<keyword evidence="3" id="KW-1185">Reference proteome</keyword>
<accession>A0A179T2T3</accession>
<evidence type="ECO:0000259" key="1">
    <source>
        <dbReference type="Pfam" id="PF14493"/>
    </source>
</evidence>
<proteinExistence type="predicted"/>
<comment type="caution">
    <text evidence="2">The sequence shown here is derived from an EMBL/GenBank/DDBJ whole genome shotgun (WGS) entry which is preliminary data.</text>
</comment>
<organism evidence="2 3">
    <name type="scientific">Metabacillus litoralis</name>
    <dbReference type="NCBI Taxonomy" id="152268"/>
    <lineage>
        <taxon>Bacteria</taxon>
        <taxon>Bacillati</taxon>
        <taxon>Bacillota</taxon>
        <taxon>Bacilli</taxon>
        <taxon>Bacillales</taxon>
        <taxon>Bacillaceae</taxon>
        <taxon>Metabacillus</taxon>
    </lineage>
</organism>
<sequence>MKQGYFQFVLLNCVKHFNGERSLSAIYHLLNGKKSSQTIQDGKLFNLSHMFSLFPRLSRQQLNDACEQIWKAGLIELLTSQHYALTEKGHFILVENQKVKPIPSALNGWEYGDIARVFWRRLSLLVQVLSNSVYERNHYLPLTKNQEDLQWVKKFLRENSKSDLINLLYEELKQLLLLQSNKEATIFIQRLTSSQRVGLTFEQIALKHKDDPIYIYLQFWNIVHSIIQQQQVIGHKHLVLKEIIKDKQQKNTLTASTAITRSYMLQGISLSEIAVIRRLKESTIEDHIVEITLHDNTYTPDPYLSKEDIKRITAAIEVLKTHQLKKVKEYLNHQFSYFQIRLVFAMNGRNE</sequence>
<gene>
    <name evidence="2" type="ORF">A6K24_19860</name>
</gene>
<dbReference type="AlphaFoldDB" id="A0A179T2T3"/>
<name>A0A179T2T3_9BACI</name>
<dbReference type="InterPro" id="IPR029491">
    <property type="entry name" value="Helicase_HTH"/>
</dbReference>